<evidence type="ECO:0000313" key="2">
    <source>
        <dbReference type="Proteomes" id="UP000681315"/>
    </source>
</evidence>
<organism evidence="1 2">
    <name type="scientific">Gelidibacter pelagius</name>
    <dbReference type="NCBI Taxonomy" id="2819985"/>
    <lineage>
        <taxon>Bacteria</taxon>
        <taxon>Pseudomonadati</taxon>
        <taxon>Bacteroidota</taxon>
        <taxon>Flavobacteriia</taxon>
        <taxon>Flavobacteriales</taxon>
        <taxon>Flavobacteriaceae</taxon>
        <taxon>Gelidibacter</taxon>
    </lineage>
</organism>
<gene>
    <name evidence="1" type="ORF">J4051_16695</name>
</gene>
<proteinExistence type="predicted"/>
<dbReference type="RefSeq" id="WP_208235017.1">
    <property type="nucleotide sequence ID" value="NZ_JAGEVG010000024.1"/>
</dbReference>
<dbReference type="InterPro" id="IPR029044">
    <property type="entry name" value="Nucleotide-diphossugar_trans"/>
</dbReference>
<dbReference type="Proteomes" id="UP000681315">
    <property type="component" value="Unassembled WGS sequence"/>
</dbReference>
<dbReference type="EMBL" id="JAGEVG010000024">
    <property type="protein sequence ID" value="MBO3099911.1"/>
    <property type="molecule type" value="Genomic_DNA"/>
</dbReference>
<keyword evidence="2" id="KW-1185">Reference proteome</keyword>
<reference evidence="1 2" key="1">
    <citation type="submission" date="2021-03" db="EMBL/GenBank/DDBJ databases">
        <title>Gelidibacter sp. nov., isolated from costal sediment.</title>
        <authorList>
            <person name="Lun K.-Y."/>
        </authorList>
    </citation>
    <scope>NUCLEOTIDE SEQUENCE [LARGE SCALE GENOMIC DNA]</scope>
    <source>
        <strain evidence="1 2">DF109</strain>
    </source>
</reference>
<evidence type="ECO:0000313" key="1">
    <source>
        <dbReference type="EMBL" id="MBO3099911.1"/>
    </source>
</evidence>
<sequence>MIHFLYNFTLTRKPSKKDNKLIEWLHWQLYKYLKVGLIKYYKNVSPKSLGIDAGSSFIVSLTSFPARIDLVYLSIRSILNQTLRPQKIILWLGNAQFPLGEESLPSSLLELKPLGLDIEFCEDIGAHTKYYYAFQKYPDNLIVTVDDDIIYPIHLLAKLFEAHQKFPNCVVANRVRYMEMKGNQFKHYRAWKINEVGRGNPSKRIFATGVGGVLYHPRFFKQSFFDLEGIKKTNCLGDDIWLKAGQIDNHIAVVFTSFYFQPFLEIPDSQKEKLSSKNVFNNDNNRQVKEVFEYFGITNTLFE</sequence>
<dbReference type="SUPFAM" id="SSF53448">
    <property type="entry name" value="Nucleotide-diphospho-sugar transferases"/>
    <property type="match status" value="1"/>
</dbReference>
<name>A0ABS3SW41_9FLAO</name>
<protein>
    <recommendedName>
        <fullName evidence="3">Glycosyl transferase family 2</fullName>
    </recommendedName>
</protein>
<accession>A0ABS3SW41</accession>
<comment type="caution">
    <text evidence="1">The sequence shown here is derived from an EMBL/GenBank/DDBJ whole genome shotgun (WGS) entry which is preliminary data.</text>
</comment>
<evidence type="ECO:0008006" key="3">
    <source>
        <dbReference type="Google" id="ProtNLM"/>
    </source>
</evidence>